<organism evidence="2">
    <name type="scientific">Cupriavidus pinatubonensis (strain JMP 134 / LMG 1197)</name>
    <name type="common">Cupriavidus necator (strain JMP 134)</name>
    <dbReference type="NCBI Taxonomy" id="264198"/>
    <lineage>
        <taxon>Bacteria</taxon>
        <taxon>Pseudomonadati</taxon>
        <taxon>Pseudomonadota</taxon>
        <taxon>Betaproteobacteria</taxon>
        <taxon>Burkholderiales</taxon>
        <taxon>Burkholderiaceae</taxon>
        <taxon>Cupriavidus</taxon>
    </lineage>
</organism>
<dbReference type="STRING" id="264198.Reut_A0183"/>
<dbReference type="Pfam" id="PF06123">
    <property type="entry name" value="CreD"/>
    <property type="match status" value="1"/>
</dbReference>
<proteinExistence type="predicted"/>
<name>Q476W8_CUPPJ</name>
<evidence type="ECO:0000313" key="2">
    <source>
        <dbReference type="EMBL" id="AAZ59565.1"/>
    </source>
</evidence>
<keyword evidence="1" id="KW-1133">Transmembrane helix</keyword>
<reference evidence="2" key="1">
    <citation type="submission" date="2005-08" db="EMBL/GenBank/DDBJ databases">
        <title>Complete sequence of Chromosome1 of Ralstonia eutropha JMP134.</title>
        <authorList>
            <person name="Copeland A."/>
            <person name="Lucas S."/>
            <person name="Lapidus A."/>
            <person name="Barry K."/>
            <person name="Detter J.C."/>
            <person name="Glavina T."/>
            <person name="Hammon N."/>
            <person name="Israni S."/>
            <person name="Pitluck S."/>
            <person name="Goltsman E."/>
            <person name="Martinez M."/>
            <person name="Schmutz J."/>
            <person name="Larimer F."/>
            <person name="Land M."/>
            <person name="Lykidis A."/>
            <person name="Richardson P."/>
        </authorList>
    </citation>
    <scope>NUCLEOTIDE SEQUENCE</scope>
    <source>
        <strain evidence="2">JMP134</strain>
    </source>
</reference>
<dbReference type="KEGG" id="reu:Reut_A0183"/>
<evidence type="ECO:0000256" key="1">
    <source>
        <dbReference type="SAM" id="Phobius"/>
    </source>
</evidence>
<dbReference type="PANTHER" id="PTHR30092">
    <property type="entry name" value="INNER MEMBRANE PROTEIN CRED"/>
    <property type="match status" value="1"/>
</dbReference>
<keyword evidence="1" id="KW-0812">Transmembrane</keyword>
<feature type="transmembrane region" description="Helical" evidence="1">
    <location>
        <begin position="417"/>
        <end position="435"/>
    </location>
</feature>
<protein>
    <submittedName>
        <fullName evidence="2">Inner membrane CreD</fullName>
    </submittedName>
</protein>
<dbReference type="PIRSF" id="PIRSF004548">
    <property type="entry name" value="CreD"/>
    <property type="match status" value="1"/>
</dbReference>
<dbReference type="eggNOG" id="COG4452">
    <property type="taxonomic scope" value="Bacteria"/>
</dbReference>
<keyword evidence="1" id="KW-0472">Membrane</keyword>
<gene>
    <name evidence="2" type="ordered locus">Reut_A0183</name>
</gene>
<feature type="transmembrane region" description="Helical" evidence="1">
    <location>
        <begin position="394"/>
        <end position="411"/>
    </location>
</feature>
<dbReference type="HOGENOM" id="CLU_036281_1_0_4"/>
<feature type="transmembrane region" description="Helical" evidence="1">
    <location>
        <begin position="313"/>
        <end position="331"/>
    </location>
</feature>
<dbReference type="GO" id="GO:0005886">
    <property type="term" value="C:plasma membrane"/>
    <property type="evidence" value="ECO:0007669"/>
    <property type="project" value="TreeGrafter"/>
</dbReference>
<dbReference type="NCBIfam" id="NF008712">
    <property type="entry name" value="PRK11715.1-1"/>
    <property type="match status" value="1"/>
</dbReference>
<accession>Q476W8</accession>
<feature type="transmembrane region" description="Helical" evidence="1">
    <location>
        <begin position="338"/>
        <end position="356"/>
    </location>
</feature>
<dbReference type="AlphaFoldDB" id="Q476W8"/>
<dbReference type="EMBL" id="CP000090">
    <property type="protein sequence ID" value="AAZ59565.1"/>
    <property type="molecule type" value="Genomic_DNA"/>
</dbReference>
<dbReference type="OrthoDB" id="9791851at2"/>
<feature type="transmembrane region" description="Helical" evidence="1">
    <location>
        <begin position="362"/>
        <end position="387"/>
    </location>
</feature>
<dbReference type="InterPro" id="IPR010364">
    <property type="entry name" value="Uncharacterised_IM_CreD"/>
</dbReference>
<dbReference type="PANTHER" id="PTHR30092:SF0">
    <property type="entry name" value="INNER MEMBRANE PROTEIN CRED"/>
    <property type="match status" value="1"/>
</dbReference>
<sequence length="466" mass="50619">MNKVLLYKSLITGVLIVLILIPLSLVGNLVQERKSYGQEAEQSIWKSYAGPQTLTGPVLVVPYKEVTSVTERADAKQPAVSTMHVEVRQLLVFPQTLRVQAGVTPGERYRGIHKTLVYEMQSRWEGSITLPSPEDLARSPGHVRFEVGQPYLALGITDTRGLMTAPVIELDGKKLPLQQGAKLPTLPQGLHADLDLPDFKAAASHPRDAGRTVPFALTLPLLGAQSLSVVPIAAQNDIAIQSAWPHPSFDGEFLPRTRTVDNKGFRANWSVTAFNTKAREQISGAGGGGLDTVTVKLIEPVNIYLQTERATKYGILFVLLTFAGFFLFELVKQLRIHPVQYLLVGLALALFFLLLLSLSEHIAFALAYVAASAACIGLLGFYLSFVLRSWKRGLGFATLLTTLYGALYVLLRSEDNALVLGSLLLFLLLAAIMVVTRKVDWYAAGAALQPQRDKPAAVAAAGEGAV</sequence>